<keyword evidence="6" id="KW-0460">Magnesium</keyword>
<dbReference type="InterPro" id="IPR015655">
    <property type="entry name" value="PP2C"/>
</dbReference>
<dbReference type="SMART" id="SM00332">
    <property type="entry name" value="PP2Cc"/>
    <property type="match status" value="1"/>
</dbReference>
<keyword evidence="7 9" id="KW-0904">Protein phosphatase</keyword>
<evidence type="ECO:0000256" key="7">
    <source>
        <dbReference type="ARBA" id="ARBA00022912"/>
    </source>
</evidence>
<evidence type="ECO:0000256" key="5">
    <source>
        <dbReference type="ARBA" id="ARBA00022801"/>
    </source>
</evidence>
<evidence type="ECO:0000259" key="10">
    <source>
        <dbReference type="PROSITE" id="PS51746"/>
    </source>
</evidence>
<dbReference type="RefSeq" id="XP_062875505.1">
    <property type="nucleotide sequence ID" value="XM_063019435.1"/>
</dbReference>
<evidence type="ECO:0000256" key="3">
    <source>
        <dbReference type="ARBA" id="ARBA00013081"/>
    </source>
</evidence>
<dbReference type="GO" id="GO:0046872">
    <property type="term" value="F:metal ion binding"/>
    <property type="evidence" value="ECO:0007669"/>
    <property type="project" value="UniProtKB-KW"/>
</dbReference>
<dbReference type="InterPro" id="IPR000222">
    <property type="entry name" value="PP2C_BS"/>
</dbReference>
<evidence type="ECO:0000313" key="12">
    <source>
        <dbReference type="Proteomes" id="UP001338582"/>
    </source>
</evidence>
<dbReference type="CDD" id="cd00143">
    <property type="entry name" value="PP2Cc"/>
    <property type="match status" value="1"/>
</dbReference>
<protein>
    <recommendedName>
        <fullName evidence="3">protein-serine/threonine phosphatase</fullName>
        <ecNumber evidence="3">3.1.3.16</ecNumber>
    </recommendedName>
</protein>
<evidence type="ECO:0000313" key="11">
    <source>
        <dbReference type="EMBL" id="WPK23118.1"/>
    </source>
</evidence>
<dbReference type="InterPro" id="IPR036457">
    <property type="entry name" value="PPM-type-like_dom_sf"/>
</dbReference>
<dbReference type="EMBL" id="CP138894">
    <property type="protein sequence ID" value="WPK23118.1"/>
    <property type="molecule type" value="Genomic_DNA"/>
</dbReference>
<comment type="cofactor">
    <cofactor evidence="1">
        <name>Mn(2+)</name>
        <dbReference type="ChEBI" id="CHEBI:29035"/>
    </cofactor>
</comment>
<dbReference type="PROSITE" id="PS01032">
    <property type="entry name" value="PPM_1"/>
    <property type="match status" value="1"/>
</dbReference>
<dbReference type="Proteomes" id="UP001338582">
    <property type="component" value="Chromosome 1"/>
</dbReference>
<reference evidence="11 12" key="1">
    <citation type="submission" date="2023-10" db="EMBL/GenBank/DDBJ databases">
        <title>Draft Genome Sequence of Candida saopaulonensis from a very Premature Infant with Sepsis.</title>
        <authorList>
            <person name="Ning Y."/>
            <person name="Dai R."/>
            <person name="Xiao M."/>
            <person name="Xu Y."/>
            <person name="Yan Q."/>
            <person name="Zhang L."/>
        </authorList>
    </citation>
    <scope>NUCLEOTIDE SEQUENCE [LARGE SCALE GENOMIC DNA]</scope>
    <source>
        <strain evidence="11 12">19XY460</strain>
    </source>
</reference>
<dbReference type="PROSITE" id="PS51746">
    <property type="entry name" value="PPM_2"/>
    <property type="match status" value="1"/>
</dbReference>
<keyword evidence="5 9" id="KW-0378">Hydrolase</keyword>
<keyword evidence="8" id="KW-0464">Manganese</keyword>
<evidence type="ECO:0000256" key="4">
    <source>
        <dbReference type="ARBA" id="ARBA00022723"/>
    </source>
</evidence>
<organism evidence="11 12">
    <name type="scientific">Australozyma saopauloensis</name>
    <dbReference type="NCBI Taxonomy" id="291208"/>
    <lineage>
        <taxon>Eukaryota</taxon>
        <taxon>Fungi</taxon>
        <taxon>Dikarya</taxon>
        <taxon>Ascomycota</taxon>
        <taxon>Saccharomycotina</taxon>
        <taxon>Pichiomycetes</taxon>
        <taxon>Metschnikowiaceae</taxon>
        <taxon>Australozyma</taxon>
    </lineage>
</organism>
<dbReference type="KEGG" id="asau:88171412"/>
<dbReference type="SUPFAM" id="SSF81606">
    <property type="entry name" value="PP2C-like"/>
    <property type="match status" value="1"/>
</dbReference>
<dbReference type="InterPro" id="IPR001932">
    <property type="entry name" value="PPM-type_phosphatase-like_dom"/>
</dbReference>
<evidence type="ECO:0000256" key="9">
    <source>
        <dbReference type="RuleBase" id="RU003465"/>
    </source>
</evidence>
<keyword evidence="12" id="KW-1185">Reference proteome</keyword>
<name>A0AAX4H3X6_9ASCO</name>
<evidence type="ECO:0000256" key="8">
    <source>
        <dbReference type="ARBA" id="ARBA00023211"/>
    </source>
</evidence>
<evidence type="ECO:0000256" key="6">
    <source>
        <dbReference type="ARBA" id="ARBA00022842"/>
    </source>
</evidence>
<dbReference type="Gene3D" id="3.60.40.10">
    <property type="entry name" value="PPM-type phosphatase domain"/>
    <property type="match status" value="1"/>
</dbReference>
<dbReference type="EC" id="3.1.3.16" evidence="3"/>
<evidence type="ECO:0000256" key="1">
    <source>
        <dbReference type="ARBA" id="ARBA00001936"/>
    </source>
</evidence>
<proteinExistence type="inferred from homology"/>
<accession>A0AAX4H3X6</accession>
<dbReference type="GO" id="GO:0004722">
    <property type="term" value="F:protein serine/threonine phosphatase activity"/>
    <property type="evidence" value="ECO:0007669"/>
    <property type="project" value="UniProtKB-EC"/>
</dbReference>
<dbReference type="GeneID" id="88171412"/>
<gene>
    <name evidence="11" type="ORF">PUMCH_000343</name>
</gene>
<sequence length="345" mass="38503">MGQLLSHPVEEKAIDFRSFDSMTYCIGSMQGYRMTMEDAHDVRISEDESLAVFGVFDGHGGKDVAELLRKRLVASVFKELNILVRANKNVELATLTKTIKNCFFAVDSGLPEPAASNCGSTAIVTTIVANKYVIVSNTGDSRSILSMKGGLPKNLSFDHKPSNMGERVRIENSGGYVINSRVNEILALSRAFGDYKFKLPWLQLAAPGNNNSFLEQNRKLVKNNLVALPPELYQVTVEPEFVIYDIAALSNPEFVVLACDGIWDCYTNNQLILLIRKKLRDRWSLQHITEYILNDCISMASSATGIGFDNMTLMIIAIHPDSTMDDWSIMMEKRVNEEEMRAEAA</sequence>
<keyword evidence="4" id="KW-0479">Metal-binding</keyword>
<comment type="similarity">
    <text evidence="2 9">Belongs to the PP2C family.</text>
</comment>
<dbReference type="PANTHER" id="PTHR13832:SF803">
    <property type="entry name" value="PROTEIN PHOSPHATASE 1G"/>
    <property type="match status" value="1"/>
</dbReference>
<dbReference type="Pfam" id="PF00481">
    <property type="entry name" value="PP2C"/>
    <property type="match status" value="1"/>
</dbReference>
<dbReference type="AlphaFoldDB" id="A0AAX4H3X6"/>
<feature type="domain" description="PPM-type phosphatase" evidence="10">
    <location>
        <begin position="23"/>
        <end position="318"/>
    </location>
</feature>
<dbReference type="PANTHER" id="PTHR13832">
    <property type="entry name" value="PROTEIN PHOSPHATASE 2C"/>
    <property type="match status" value="1"/>
</dbReference>
<evidence type="ECO:0000256" key="2">
    <source>
        <dbReference type="ARBA" id="ARBA00006702"/>
    </source>
</evidence>